<protein>
    <submittedName>
        <fullName evidence="1">Uncharacterized protein</fullName>
    </submittedName>
</protein>
<organism evidence="1 2">
    <name type="scientific">Bacteroides xylanisolvens SD CC 1b</name>
    <dbReference type="NCBI Taxonomy" id="702447"/>
    <lineage>
        <taxon>Bacteria</taxon>
        <taxon>Pseudomonadati</taxon>
        <taxon>Bacteroidota</taxon>
        <taxon>Bacteroidia</taxon>
        <taxon>Bacteroidales</taxon>
        <taxon>Bacteroidaceae</taxon>
        <taxon>Bacteroides</taxon>
    </lineage>
</organism>
<dbReference type="EMBL" id="CBXG010000029">
    <property type="protein sequence ID" value="CDM04923.1"/>
    <property type="molecule type" value="Genomic_DNA"/>
</dbReference>
<proteinExistence type="predicted"/>
<accession>W6P5C6</accession>
<dbReference type="AlphaFoldDB" id="W6P5C6"/>
<reference evidence="1 2" key="1">
    <citation type="submission" date="2013-12" db="EMBL/GenBank/DDBJ databases">
        <title>Improved hybrid genome assemblies of Bacteroides xylanisolvens SD CC 1b and Bacteroides xylanisolvens SD CC 2a using Illumina and 454 Sequencing.</title>
        <authorList>
            <person name="Ramaraj T."/>
            <person name="Sundararajan A."/>
            <person name="Mudge J."/>
            <person name="Schilkey F.D."/>
            <person name="Delvecchio V."/>
            <person name="Donlon M."/>
            <person name="Ziemer C."/>
        </authorList>
    </citation>
    <scope>NUCLEOTIDE SEQUENCE [LARGE SCALE GENOMIC DNA]</scope>
</reference>
<name>W6P5C6_9BACE</name>
<evidence type="ECO:0000313" key="1">
    <source>
        <dbReference type="EMBL" id="CDM04923.1"/>
    </source>
</evidence>
<evidence type="ECO:0000313" key="2">
    <source>
        <dbReference type="Proteomes" id="UP000019380"/>
    </source>
</evidence>
<dbReference type="Proteomes" id="UP000019380">
    <property type="component" value="Unassembled WGS sequence"/>
</dbReference>
<gene>
    <name evidence="1" type="ORF">BN890_25090</name>
</gene>
<sequence>MKNAIITISSPEISCNPLPKKRKPNIIAIQEVIIYATIFSLYS</sequence>
<comment type="caution">
    <text evidence="1">The sequence shown here is derived from an EMBL/GenBank/DDBJ whole genome shotgun (WGS) entry which is preliminary data.</text>
</comment>